<feature type="transmembrane region" description="Helical" evidence="7">
    <location>
        <begin position="244"/>
        <end position="263"/>
    </location>
</feature>
<dbReference type="Proteomes" id="UP000249016">
    <property type="component" value="Unassembled WGS sequence"/>
</dbReference>
<dbReference type="GO" id="GO:0009246">
    <property type="term" value="P:enterobacterial common antigen biosynthetic process"/>
    <property type="evidence" value="ECO:0007669"/>
    <property type="project" value="TreeGrafter"/>
</dbReference>
<feature type="transmembrane region" description="Helical" evidence="7">
    <location>
        <begin position="210"/>
        <end position="232"/>
    </location>
</feature>
<evidence type="ECO:0000256" key="1">
    <source>
        <dbReference type="ARBA" id="ARBA00004651"/>
    </source>
</evidence>
<dbReference type="InterPro" id="IPR002656">
    <property type="entry name" value="Acyl_transf_3_dom"/>
</dbReference>
<organism evidence="9 10">
    <name type="scientific">Spirosoma telluris</name>
    <dbReference type="NCBI Taxonomy" id="2183553"/>
    <lineage>
        <taxon>Bacteria</taxon>
        <taxon>Pseudomonadati</taxon>
        <taxon>Bacteroidota</taxon>
        <taxon>Cytophagia</taxon>
        <taxon>Cytophagales</taxon>
        <taxon>Cytophagaceae</taxon>
        <taxon>Spirosoma</taxon>
    </lineage>
</organism>
<feature type="transmembrane region" description="Helical" evidence="7">
    <location>
        <begin position="66"/>
        <end position="87"/>
    </location>
</feature>
<dbReference type="RefSeq" id="WP_111341914.1">
    <property type="nucleotide sequence ID" value="NZ_QLII01000001.1"/>
</dbReference>
<keyword evidence="3" id="KW-1003">Cell membrane</keyword>
<reference evidence="9 10" key="1">
    <citation type="submission" date="2018-06" db="EMBL/GenBank/DDBJ databases">
        <title>Spirosoma sp. HMF3257 Genome sequencing and assembly.</title>
        <authorList>
            <person name="Kang H."/>
            <person name="Cha I."/>
            <person name="Kim H."/>
            <person name="Kang J."/>
            <person name="Joh K."/>
        </authorList>
    </citation>
    <scope>NUCLEOTIDE SEQUENCE [LARGE SCALE GENOMIC DNA]</scope>
    <source>
        <strain evidence="9 10">HMF3257</strain>
    </source>
</reference>
<evidence type="ECO:0000256" key="3">
    <source>
        <dbReference type="ARBA" id="ARBA00022475"/>
    </source>
</evidence>
<keyword evidence="10" id="KW-1185">Reference proteome</keyword>
<feature type="domain" description="Acyltransferase 3" evidence="8">
    <location>
        <begin position="37"/>
        <end position="351"/>
    </location>
</feature>
<evidence type="ECO:0000256" key="7">
    <source>
        <dbReference type="SAM" id="Phobius"/>
    </source>
</evidence>
<dbReference type="OrthoDB" id="9806160at2"/>
<protein>
    <recommendedName>
        <fullName evidence="8">Acyltransferase 3 domain-containing protein</fullName>
    </recommendedName>
</protein>
<accession>A0A327NGV8</accession>
<comment type="caution">
    <text evidence="9">The sequence shown here is derived from an EMBL/GenBank/DDBJ whole genome shotgun (WGS) entry which is preliminary data.</text>
</comment>
<name>A0A327NGV8_9BACT</name>
<gene>
    <name evidence="9" type="ORF">HMF3257_10180</name>
</gene>
<dbReference type="GO" id="GO:0005886">
    <property type="term" value="C:plasma membrane"/>
    <property type="evidence" value="ECO:0007669"/>
    <property type="project" value="UniProtKB-SubCell"/>
</dbReference>
<keyword evidence="4 7" id="KW-0812">Transmembrane</keyword>
<evidence type="ECO:0000313" key="10">
    <source>
        <dbReference type="Proteomes" id="UP000249016"/>
    </source>
</evidence>
<feature type="transmembrane region" description="Helical" evidence="7">
    <location>
        <begin position="36"/>
        <end position="54"/>
    </location>
</feature>
<comment type="subcellular location">
    <subcellularLocation>
        <location evidence="1">Cell membrane</location>
        <topology evidence="1">Multi-pass membrane protein</topology>
    </subcellularLocation>
</comment>
<feature type="transmembrane region" description="Helical" evidence="7">
    <location>
        <begin position="275"/>
        <end position="296"/>
    </location>
</feature>
<comment type="similarity">
    <text evidence="2">Belongs to the acyltransferase 3 family.</text>
</comment>
<evidence type="ECO:0000256" key="4">
    <source>
        <dbReference type="ARBA" id="ARBA00022692"/>
    </source>
</evidence>
<proteinExistence type="inferred from homology"/>
<evidence type="ECO:0000256" key="6">
    <source>
        <dbReference type="ARBA" id="ARBA00023136"/>
    </source>
</evidence>
<feature type="transmembrane region" description="Helical" evidence="7">
    <location>
        <begin position="185"/>
        <end position="204"/>
    </location>
</feature>
<sequence>MLSKTITAFTSPVTSQNPQESIGASAKIDTKKRLDVLDYLKGVSIVSIILLHSFQLVDLPPLGKILIQFGGTGIHVFIFVSGFGLYLSHLSKPLSFRPFIKKRFLKIYIPVILSVSIIALTSLFVPLYVSSLYAYLGHIFLYKMFDEHIMGSYGYHFWFISLILCLYLAFLPIVKTKDRLPGHLFIVLSFVISLSWSALVISTGKEKIRIWNSFFLQYLWEFCLGIYLADLYKKKNSAFWDQKSITLLMASVVALILYALLPPKFGSVGKVLNDIPALVGYIGLAIFVYNANLPLVNQFFTYTGTISFALYLFHMFFLQIATYIKVQFQMEFNLLTVIIAFSVNYLISIYVHALLLRLYKVLKV</sequence>
<feature type="transmembrane region" description="Helical" evidence="7">
    <location>
        <begin position="308"/>
        <end position="326"/>
    </location>
</feature>
<dbReference type="GO" id="GO:0016413">
    <property type="term" value="F:O-acetyltransferase activity"/>
    <property type="evidence" value="ECO:0007669"/>
    <property type="project" value="TreeGrafter"/>
</dbReference>
<feature type="transmembrane region" description="Helical" evidence="7">
    <location>
        <begin position="155"/>
        <end position="173"/>
    </location>
</feature>
<evidence type="ECO:0000313" key="9">
    <source>
        <dbReference type="EMBL" id="RAI74542.1"/>
    </source>
</evidence>
<evidence type="ECO:0000259" key="8">
    <source>
        <dbReference type="Pfam" id="PF01757"/>
    </source>
</evidence>
<feature type="transmembrane region" description="Helical" evidence="7">
    <location>
        <begin position="332"/>
        <end position="356"/>
    </location>
</feature>
<dbReference type="AlphaFoldDB" id="A0A327NGV8"/>
<dbReference type="EMBL" id="QLII01000001">
    <property type="protein sequence ID" value="RAI74542.1"/>
    <property type="molecule type" value="Genomic_DNA"/>
</dbReference>
<dbReference type="Pfam" id="PF01757">
    <property type="entry name" value="Acyl_transf_3"/>
    <property type="match status" value="1"/>
</dbReference>
<keyword evidence="6 7" id="KW-0472">Membrane</keyword>
<feature type="transmembrane region" description="Helical" evidence="7">
    <location>
        <begin position="107"/>
        <end position="135"/>
    </location>
</feature>
<dbReference type="PANTHER" id="PTHR40074:SF2">
    <property type="entry name" value="O-ACETYLTRANSFERASE WECH"/>
    <property type="match status" value="1"/>
</dbReference>
<evidence type="ECO:0000256" key="5">
    <source>
        <dbReference type="ARBA" id="ARBA00022989"/>
    </source>
</evidence>
<keyword evidence="5 7" id="KW-1133">Transmembrane helix</keyword>
<evidence type="ECO:0000256" key="2">
    <source>
        <dbReference type="ARBA" id="ARBA00007400"/>
    </source>
</evidence>
<dbReference type="PANTHER" id="PTHR40074">
    <property type="entry name" value="O-ACETYLTRANSFERASE WECH"/>
    <property type="match status" value="1"/>
</dbReference>